<dbReference type="CDD" id="cd01088">
    <property type="entry name" value="MetAP2"/>
    <property type="match status" value="1"/>
</dbReference>
<dbReference type="Proteomes" id="UP001194696">
    <property type="component" value="Unassembled WGS sequence"/>
</dbReference>
<proteinExistence type="inferred from homology"/>
<comment type="function">
    <text evidence="9 10">Cotranslationally removes the N-terminal methionine from nascent proteins. The N-terminal methionine is often cleaved when the second residue in the primary sequence is small and uncharged (Met-Ala-, Cys, Gly, Pro, Ser, Thr, or Val).</text>
</comment>
<name>A0ABQ7K186_9FUNG</name>
<feature type="compositionally biased region" description="Acidic residues" evidence="11">
    <location>
        <begin position="57"/>
        <end position="69"/>
    </location>
</feature>
<comment type="cofactor">
    <cofactor evidence="3">
        <name>Fe(2+)</name>
        <dbReference type="ChEBI" id="CHEBI:29033"/>
    </cofactor>
</comment>
<evidence type="ECO:0000256" key="10">
    <source>
        <dbReference type="RuleBase" id="RU003653"/>
    </source>
</evidence>
<evidence type="ECO:0000256" key="2">
    <source>
        <dbReference type="ARBA" id="ARBA00001936"/>
    </source>
</evidence>
<dbReference type="EC" id="3.4.11.18" evidence="9"/>
<dbReference type="PANTHER" id="PTHR45777:SF2">
    <property type="entry name" value="METHIONINE AMINOPEPTIDASE 2"/>
    <property type="match status" value="1"/>
</dbReference>
<comment type="similarity">
    <text evidence="9">Belongs to the peptidase M24A family. Methionine aminopeptidase eukaryotic type 2 subfamily.</text>
</comment>
<feature type="binding site" evidence="9">
    <location>
        <position position="308"/>
    </location>
    <ligand>
        <name>a divalent metal cation</name>
        <dbReference type="ChEBI" id="CHEBI:60240"/>
        <label>2</label>
        <note>catalytic</note>
    </ligand>
</feature>
<dbReference type="HAMAP" id="MF_03175">
    <property type="entry name" value="MetAP_2_euk"/>
    <property type="match status" value="1"/>
</dbReference>
<feature type="domain" description="Peptidase M24" evidence="12">
    <location>
        <begin position="146"/>
        <end position="349"/>
    </location>
</feature>
<evidence type="ECO:0000259" key="12">
    <source>
        <dbReference type="Pfam" id="PF00557"/>
    </source>
</evidence>
<dbReference type="Gene3D" id="1.10.10.10">
    <property type="entry name" value="Winged helix-like DNA-binding domain superfamily/Winged helix DNA-binding domain"/>
    <property type="match status" value="1"/>
</dbReference>
<protein>
    <recommendedName>
        <fullName evidence="9">Methionine aminopeptidase 2</fullName>
        <shortName evidence="9">MAP 2</shortName>
        <shortName evidence="9">MetAP 2</shortName>
        <ecNumber evidence="9">3.4.11.18</ecNumber>
    </recommendedName>
    <alternativeName>
        <fullName evidence="9">Peptidase M</fullName>
    </alternativeName>
</protein>
<keyword evidence="14" id="KW-1185">Reference proteome</keyword>
<keyword evidence="5 9" id="KW-0963">Cytoplasm</keyword>
<dbReference type="Gene3D" id="3.90.230.10">
    <property type="entry name" value="Creatinase/methionine aminopeptidase superfamily"/>
    <property type="match status" value="1"/>
</dbReference>
<dbReference type="InterPro" id="IPR002468">
    <property type="entry name" value="Pept_M24A_MAP2"/>
</dbReference>
<keyword evidence="6 9" id="KW-0645">Protease</keyword>
<feature type="binding site" evidence="9">
    <location>
        <position position="239"/>
    </location>
    <ligand>
        <name>a divalent metal cation</name>
        <dbReference type="ChEBI" id="CHEBI:60240"/>
        <label>2</label>
        <note>catalytic</note>
    </ligand>
</feature>
<evidence type="ECO:0000256" key="5">
    <source>
        <dbReference type="ARBA" id="ARBA00022490"/>
    </source>
</evidence>
<feature type="binding site" evidence="9">
    <location>
        <position position="228"/>
    </location>
    <ligand>
        <name>a divalent metal cation</name>
        <dbReference type="ChEBI" id="CHEBI:60240"/>
        <label>1</label>
    </ligand>
</feature>
<feature type="region of interest" description="Disordered" evidence="11">
    <location>
        <begin position="1"/>
        <end position="101"/>
    </location>
</feature>
<accession>A0ABQ7K186</accession>
<dbReference type="EMBL" id="JAAAIM010000387">
    <property type="protein sequence ID" value="KAG0288777.1"/>
    <property type="molecule type" value="Genomic_DNA"/>
</dbReference>
<reference evidence="13 14" key="1">
    <citation type="journal article" date="2020" name="Fungal Divers.">
        <title>Resolving the Mortierellaceae phylogeny through synthesis of multi-gene phylogenetics and phylogenomics.</title>
        <authorList>
            <person name="Vandepol N."/>
            <person name="Liber J."/>
            <person name="Desiro A."/>
            <person name="Na H."/>
            <person name="Kennedy M."/>
            <person name="Barry K."/>
            <person name="Grigoriev I.V."/>
            <person name="Miller A.N."/>
            <person name="O'Donnell K."/>
            <person name="Stajich J.E."/>
            <person name="Bonito G."/>
        </authorList>
    </citation>
    <scope>NUCLEOTIDE SEQUENCE [LARGE SCALE GENOMIC DNA]</scope>
    <source>
        <strain evidence="13 14">AD045</strain>
    </source>
</reference>
<keyword evidence="8 9" id="KW-0378">Hydrolase</keyword>
<evidence type="ECO:0000256" key="4">
    <source>
        <dbReference type="ARBA" id="ARBA00022438"/>
    </source>
</evidence>
<gene>
    <name evidence="13" type="primary">METAP2_2</name>
    <name evidence="13" type="ORF">BGZ96_007474</name>
</gene>
<evidence type="ECO:0000256" key="11">
    <source>
        <dbReference type="SAM" id="MobiDB-lite"/>
    </source>
</evidence>
<evidence type="ECO:0000313" key="13">
    <source>
        <dbReference type="EMBL" id="KAG0288777.1"/>
    </source>
</evidence>
<evidence type="ECO:0000256" key="8">
    <source>
        <dbReference type="ARBA" id="ARBA00022801"/>
    </source>
</evidence>
<evidence type="ECO:0000256" key="6">
    <source>
        <dbReference type="ARBA" id="ARBA00022670"/>
    </source>
</evidence>
<dbReference type="PRINTS" id="PR00599">
    <property type="entry name" value="MAPEPTIDASE"/>
</dbReference>
<feature type="compositionally biased region" description="Basic and acidic residues" evidence="11">
    <location>
        <begin position="1"/>
        <end position="10"/>
    </location>
</feature>
<evidence type="ECO:0000256" key="9">
    <source>
        <dbReference type="HAMAP-Rule" id="MF_03175"/>
    </source>
</evidence>
<dbReference type="PANTHER" id="PTHR45777">
    <property type="entry name" value="METHIONINE AMINOPEPTIDASE 2"/>
    <property type="match status" value="1"/>
</dbReference>
<dbReference type="Pfam" id="PF00557">
    <property type="entry name" value="Peptidase_M24"/>
    <property type="match status" value="1"/>
</dbReference>
<feature type="binding site" evidence="9">
    <location>
        <position position="316"/>
    </location>
    <ligand>
        <name>substrate</name>
    </ligand>
</feature>
<keyword evidence="7 9" id="KW-0479">Metal-binding</keyword>
<evidence type="ECO:0000256" key="7">
    <source>
        <dbReference type="ARBA" id="ARBA00022723"/>
    </source>
</evidence>
<dbReference type="InterPro" id="IPR050247">
    <property type="entry name" value="Met_Aminopeptidase_Type2"/>
</dbReference>
<organism evidence="13 14">
    <name type="scientific">Linnemannia gamsii</name>
    <dbReference type="NCBI Taxonomy" id="64522"/>
    <lineage>
        <taxon>Eukaryota</taxon>
        <taxon>Fungi</taxon>
        <taxon>Fungi incertae sedis</taxon>
        <taxon>Mucoromycota</taxon>
        <taxon>Mortierellomycotina</taxon>
        <taxon>Mortierellomycetes</taxon>
        <taxon>Mortierellales</taxon>
        <taxon>Mortierellaceae</taxon>
        <taxon>Linnemannia</taxon>
    </lineage>
</organism>
<dbReference type="InterPro" id="IPR001714">
    <property type="entry name" value="Pept_M24_MAP"/>
</dbReference>
<dbReference type="InterPro" id="IPR036388">
    <property type="entry name" value="WH-like_DNA-bd_sf"/>
</dbReference>
<feature type="binding site" evidence="9">
    <location>
        <position position="436"/>
    </location>
    <ligand>
        <name>a divalent metal cation</name>
        <dbReference type="ChEBI" id="CHEBI:60240"/>
        <label>2</label>
        <note>catalytic</note>
    </ligand>
</feature>
<feature type="binding site" evidence="9">
    <location>
        <position position="208"/>
    </location>
    <ligand>
        <name>substrate</name>
    </ligand>
</feature>
<feature type="binding site" evidence="9">
    <location>
        <position position="239"/>
    </location>
    <ligand>
        <name>a divalent metal cation</name>
        <dbReference type="ChEBI" id="CHEBI:60240"/>
        <label>1</label>
    </ligand>
</feature>
<comment type="cofactor">
    <cofactor evidence="9">
        <name>Co(2+)</name>
        <dbReference type="ChEBI" id="CHEBI:48828"/>
    </cofactor>
    <cofactor evidence="9">
        <name>Zn(2+)</name>
        <dbReference type="ChEBI" id="CHEBI:29105"/>
    </cofactor>
    <cofactor evidence="9">
        <name>Mn(2+)</name>
        <dbReference type="ChEBI" id="CHEBI:29035"/>
    </cofactor>
    <cofactor evidence="9">
        <name>Fe(2+)</name>
        <dbReference type="ChEBI" id="CHEBI:29033"/>
    </cofactor>
    <text evidence="9">Binds 2 divalent metal cations per subunit. Has a high-affinity and a low affinity metal-binding site. The true nature of the physiological cofactor is under debate. The enzyme is active with cobalt, zinc, manganese or divalent iron ions. Most likely, methionine aminopeptidases function as mononuclear Fe(2+)-metalloproteases under physiological conditions, and the catalytically relevant metal-binding site has been assigned to the histidine-containing high-affinity site.</text>
</comment>
<keyword evidence="4 9" id="KW-0031">Aminopeptidase</keyword>
<dbReference type="InterPro" id="IPR000994">
    <property type="entry name" value="Pept_M24"/>
</dbReference>
<feature type="binding site" evidence="9">
    <location>
        <position position="436"/>
    </location>
    <ligand>
        <name>a divalent metal cation</name>
        <dbReference type="ChEBI" id="CHEBI:60240"/>
        <label>1</label>
    </ligand>
</feature>
<comment type="catalytic activity">
    <reaction evidence="1 9 10">
        <text>Release of N-terminal amino acids, preferentially methionine, from peptides and arylamides.</text>
        <dbReference type="EC" id="3.4.11.18"/>
    </reaction>
</comment>
<dbReference type="InterPro" id="IPR036390">
    <property type="entry name" value="WH_DNA-bd_sf"/>
</dbReference>
<dbReference type="InterPro" id="IPR036005">
    <property type="entry name" value="Creatinase/aminopeptidase-like"/>
</dbReference>
<comment type="cofactor">
    <cofactor evidence="2">
        <name>Mn(2+)</name>
        <dbReference type="ChEBI" id="CHEBI:29035"/>
    </cofactor>
</comment>
<feature type="compositionally biased region" description="Basic and acidic residues" evidence="11">
    <location>
        <begin position="21"/>
        <end position="34"/>
    </location>
</feature>
<dbReference type="GO" id="GO:0004177">
    <property type="term" value="F:aminopeptidase activity"/>
    <property type="evidence" value="ECO:0007669"/>
    <property type="project" value="UniProtKB-KW"/>
</dbReference>
<feature type="compositionally biased region" description="Basic residues" evidence="11">
    <location>
        <begin position="78"/>
        <end position="92"/>
    </location>
</feature>
<evidence type="ECO:0000313" key="14">
    <source>
        <dbReference type="Proteomes" id="UP001194696"/>
    </source>
</evidence>
<evidence type="ECO:0000256" key="1">
    <source>
        <dbReference type="ARBA" id="ARBA00000294"/>
    </source>
</evidence>
<dbReference type="PROSITE" id="PS01202">
    <property type="entry name" value="MAP_2"/>
    <property type="match status" value="1"/>
</dbReference>
<dbReference type="InterPro" id="IPR018349">
    <property type="entry name" value="Pept_M24A_MAP2_BS"/>
</dbReference>
<comment type="caution">
    <text evidence="13">The sequence shown here is derived from an EMBL/GenBank/DDBJ whole genome shotgun (WGS) entry which is preliminary data.</text>
</comment>
<dbReference type="SUPFAM" id="SSF46785">
    <property type="entry name" value="Winged helix' DNA-binding domain"/>
    <property type="match status" value="1"/>
</dbReference>
<sequence>MDTLADDLKNKAAISNGVLEDSSKNARADTTDKKSKTKASAQGGEAQVENNGALDVEGLDDEDDEEEEANGAPTATASKKKKKKKNNKKKKKTQTEPPTIPVSVLFPSKIYPEGEICQYNDDNLWRTTDEEKRALEKENFDDYNDARRAAEVHRQVRQYARKTIRPGMTMTEICEMIENGTRSLVEANGLASGIAFPTGCSLNHCAAHYTPNAGDKIVLQYGDVCKIDFGVHVNGRIIDSAFTLTFDPVYDNLLAAVKDATNTGIKAAGIDVRLGDIGGEIQEVMESYEVEIGGKTFQVKPIRSLSGHSIERYKIHGTKAVPMVNNGDQTKMEEGDYYAIETFGTTGRGIMWYDMETSHYARAYDIPKTSIRLPRAKTLFETINREFGTLPFCRRYLDRLGEDRYLLALKSLCDSGHVEGYPPLVDVKGSYTAQYEHTFVLKPTCKEVLSRGDDY</sequence>
<feature type="binding site" evidence="9">
    <location>
        <position position="341"/>
    </location>
    <ligand>
        <name>a divalent metal cation</name>
        <dbReference type="ChEBI" id="CHEBI:60240"/>
        <label>2</label>
        <note>catalytic</note>
    </ligand>
</feature>
<dbReference type="NCBIfam" id="TIGR00501">
    <property type="entry name" value="met_pdase_II"/>
    <property type="match status" value="1"/>
</dbReference>
<comment type="subcellular location">
    <subcellularLocation>
        <location evidence="9">Cytoplasm</location>
    </subcellularLocation>
</comment>
<dbReference type="SUPFAM" id="SSF55920">
    <property type="entry name" value="Creatinase/aminopeptidase"/>
    <property type="match status" value="1"/>
</dbReference>
<evidence type="ECO:0000256" key="3">
    <source>
        <dbReference type="ARBA" id="ARBA00001954"/>
    </source>
</evidence>